<protein>
    <recommendedName>
        <fullName evidence="4">IPT/TIG domain-containing protein</fullName>
    </recommendedName>
</protein>
<gene>
    <name evidence="2" type="ORF">MYF79_28385</name>
</gene>
<feature type="transmembrane region" description="Helical" evidence="1">
    <location>
        <begin position="30"/>
        <end position="49"/>
    </location>
</feature>
<dbReference type="RefSeq" id="WP_247811241.1">
    <property type="nucleotide sequence ID" value="NZ_CP095855.1"/>
</dbReference>
<evidence type="ECO:0000313" key="2">
    <source>
        <dbReference type="EMBL" id="UPK68882.1"/>
    </source>
</evidence>
<organism evidence="2 3">
    <name type="scientific">Chitinophaga filiformis</name>
    <name type="common">Myxococcus filiformis</name>
    <name type="synonym">Flexibacter filiformis</name>
    <dbReference type="NCBI Taxonomy" id="104663"/>
    <lineage>
        <taxon>Bacteria</taxon>
        <taxon>Pseudomonadati</taxon>
        <taxon>Bacteroidota</taxon>
        <taxon>Chitinophagia</taxon>
        <taxon>Chitinophagales</taxon>
        <taxon>Chitinophagaceae</taxon>
        <taxon>Chitinophaga</taxon>
    </lineage>
</organism>
<feature type="transmembrane region" description="Helical" evidence="1">
    <location>
        <begin position="141"/>
        <end position="164"/>
    </location>
</feature>
<dbReference type="Proteomes" id="UP000830198">
    <property type="component" value="Chromosome"/>
</dbReference>
<keyword evidence="1" id="KW-0812">Transmembrane</keyword>
<evidence type="ECO:0000256" key="1">
    <source>
        <dbReference type="SAM" id="Phobius"/>
    </source>
</evidence>
<feature type="transmembrane region" description="Helical" evidence="1">
    <location>
        <begin position="176"/>
        <end position="198"/>
    </location>
</feature>
<evidence type="ECO:0000313" key="3">
    <source>
        <dbReference type="Proteomes" id="UP000830198"/>
    </source>
</evidence>
<keyword evidence="3" id="KW-1185">Reference proteome</keyword>
<feature type="transmembrane region" description="Helical" evidence="1">
    <location>
        <begin position="210"/>
        <end position="227"/>
    </location>
</feature>
<accession>A0ABY4HZ74</accession>
<reference evidence="2 3" key="1">
    <citation type="submission" date="2022-04" db="EMBL/GenBank/DDBJ databases">
        <title>The arsenic-methylating capacity of Chitinophaga filiformis YT5 during chitin decomposition.</title>
        <authorList>
            <person name="Chen G."/>
            <person name="Liang Y."/>
        </authorList>
    </citation>
    <scope>NUCLEOTIDE SEQUENCE [LARGE SCALE GENOMIC DNA]</scope>
    <source>
        <strain evidence="2 3">YT5</strain>
    </source>
</reference>
<evidence type="ECO:0008006" key="4">
    <source>
        <dbReference type="Google" id="ProtNLM"/>
    </source>
</evidence>
<name>A0ABY4HZ74_CHIFI</name>
<sequence>MAETQNTCAAAPRPPYKDNDGNEISSLGKAFAGLLIIFFTFFSAFYLIGHWPDRIPGPKENTTSLYTFRWFHVRLIDSIAHTGVVVQTRGNIAGVDSTQAKPDSTADSITPAVKKVPPQVQQNPASVADEMQEDRLIHINTLLLIMVGVAGFLGSMIHISASFTSYIGAGKFRKSWILWYCVKPFTAAALAIAVYFVFRGGFLNMSDDSSNINIYGLMTISILSGLFTDRTTLKLKEVFEVLFRPKDDRPDQLKNGGLKVTAVDAAPLEAGQPTLITLRGEKMDEGKVAVTIGDDTIQNMERKPDCISFTYTLPEALQGEDTVLLTVQPENAAVSNSYPLKIKTASDDTVTTNTTNT</sequence>
<keyword evidence="1" id="KW-0472">Membrane</keyword>
<proteinExistence type="predicted"/>
<keyword evidence="1" id="KW-1133">Transmembrane helix</keyword>
<dbReference type="EMBL" id="CP095855">
    <property type="protein sequence ID" value="UPK68882.1"/>
    <property type="molecule type" value="Genomic_DNA"/>
</dbReference>